<comment type="subunit">
    <text evidence="9 10">Homodimer.</text>
</comment>
<evidence type="ECO:0000313" key="11">
    <source>
        <dbReference type="EMBL" id="BAJ63954.1"/>
    </source>
</evidence>
<comment type="subcellular location">
    <subcellularLocation>
        <location evidence="9 10">Cytoplasm</location>
    </subcellularLocation>
</comment>
<keyword evidence="7 9" id="KW-0324">Glycolysis</keyword>
<comment type="pathway">
    <text evidence="9 10">Carbohydrate biosynthesis; gluconeogenesis.</text>
</comment>
<feature type="binding site" evidence="9">
    <location>
        <begin position="9"/>
        <end position="11"/>
    </location>
    <ligand>
        <name>substrate</name>
    </ligand>
</feature>
<reference evidence="11 12" key="1">
    <citation type="submission" date="2010-12" db="EMBL/GenBank/DDBJ databases">
        <title>Whole genome sequence of Anaerolinea thermophila UNI-1.</title>
        <authorList>
            <person name="Narita-Yamada S."/>
            <person name="Kishi E."/>
            <person name="Watanabe Y."/>
            <person name="Takasaki K."/>
            <person name="Ankai A."/>
            <person name="Oguchi A."/>
            <person name="Fukui S."/>
            <person name="Takahashi M."/>
            <person name="Yashiro I."/>
            <person name="Hosoyama A."/>
            <person name="Sekiguchi Y."/>
            <person name="Hanada S."/>
            <person name="Fujita N."/>
        </authorList>
    </citation>
    <scope>NUCLEOTIDE SEQUENCE [LARGE SCALE GENOMIC DNA]</scope>
    <source>
        <strain evidence="12">DSM 14523 / JCM 11388 / NBRC 100420 / UNI-1</strain>
    </source>
</reference>
<dbReference type="Gene3D" id="3.20.20.70">
    <property type="entry name" value="Aldolase class I"/>
    <property type="match status" value="1"/>
</dbReference>
<dbReference type="Proteomes" id="UP000008922">
    <property type="component" value="Chromosome"/>
</dbReference>
<dbReference type="GO" id="GO:0019563">
    <property type="term" value="P:glycerol catabolic process"/>
    <property type="evidence" value="ECO:0007669"/>
    <property type="project" value="TreeGrafter"/>
</dbReference>
<keyword evidence="6 9" id="KW-0963">Cytoplasm</keyword>
<dbReference type="HOGENOM" id="CLU_024251_2_3_0"/>
<dbReference type="InParanoid" id="E8N690"/>
<keyword evidence="8 9" id="KW-0413">Isomerase</keyword>
<evidence type="ECO:0000256" key="1">
    <source>
        <dbReference type="ARBA" id="ARBA00004680"/>
    </source>
</evidence>
<dbReference type="OrthoDB" id="9809429at2"/>
<dbReference type="HAMAP" id="MF_00147_B">
    <property type="entry name" value="TIM_B"/>
    <property type="match status" value="1"/>
</dbReference>
<dbReference type="SUPFAM" id="SSF51351">
    <property type="entry name" value="Triosephosphate isomerase (TIM)"/>
    <property type="match status" value="1"/>
</dbReference>
<dbReference type="InterPro" id="IPR000652">
    <property type="entry name" value="Triosephosphate_isomerase"/>
</dbReference>
<feature type="active site" description="Electrophile" evidence="9">
    <location>
        <position position="94"/>
    </location>
</feature>
<feature type="binding site" evidence="9">
    <location>
        <begin position="234"/>
        <end position="235"/>
    </location>
    <ligand>
        <name>substrate</name>
    </ligand>
</feature>
<dbReference type="InterPro" id="IPR022896">
    <property type="entry name" value="TrioseP_Isoase_bac/euk"/>
</dbReference>
<keyword evidence="12" id="KW-1185">Reference proteome</keyword>
<comment type="function">
    <text evidence="9">Involved in the gluconeogenesis. Catalyzes stereospecifically the conversion of dihydroxyacetone phosphate (DHAP) to D-glyceraldehyde-3-phosphate (G3P).</text>
</comment>
<gene>
    <name evidence="9 11" type="primary">tpiA</name>
    <name evidence="11" type="ordered locus">ANT_19280</name>
</gene>
<evidence type="ECO:0000256" key="2">
    <source>
        <dbReference type="ARBA" id="ARBA00007422"/>
    </source>
</evidence>
<dbReference type="GO" id="GO:0004807">
    <property type="term" value="F:triose-phosphate isomerase activity"/>
    <property type="evidence" value="ECO:0007669"/>
    <property type="project" value="UniProtKB-UniRule"/>
</dbReference>
<evidence type="ECO:0000256" key="7">
    <source>
        <dbReference type="ARBA" id="ARBA00023152"/>
    </source>
</evidence>
<comment type="similarity">
    <text evidence="2 9 10">Belongs to the triosephosphate isomerase family.</text>
</comment>
<dbReference type="PROSITE" id="PS00171">
    <property type="entry name" value="TIM_1"/>
    <property type="match status" value="1"/>
</dbReference>
<dbReference type="NCBIfam" id="TIGR00419">
    <property type="entry name" value="tim"/>
    <property type="match status" value="1"/>
</dbReference>
<feature type="binding site" evidence="9">
    <location>
        <position position="213"/>
    </location>
    <ligand>
        <name>substrate</name>
    </ligand>
</feature>
<keyword evidence="5 9" id="KW-0312">Gluconeogenesis</keyword>
<dbReference type="InterPro" id="IPR035990">
    <property type="entry name" value="TIM_sf"/>
</dbReference>
<feature type="binding site" evidence="9">
    <location>
        <position position="172"/>
    </location>
    <ligand>
        <name>substrate</name>
    </ligand>
</feature>
<dbReference type="KEGG" id="atm:ANT_19280"/>
<accession>E8N690</accession>
<dbReference type="PROSITE" id="PS51440">
    <property type="entry name" value="TIM_2"/>
    <property type="match status" value="1"/>
</dbReference>
<protein>
    <recommendedName>
        <fullName evidence="4 9">Triosephosphate isomerase</fullName>
        <shortName evidence="9">TIM</shortName>
        <shortName evidence="9">TPI</shortName>
        <ecNumber evidence="3 9">5.3.1.1</ecNumber>
    </recommendedName>
    <alternativeName>
        <fullName evidence="9">Triose-phosphate isomerase</fullName>
    </alternativeName>
</protein>
<evidence type="ECO:0000256" key="5">
    <source>
        <dbReference type="ARBA" id="ARBA00022432"/>
    </source>
</evidence>
<dbReference type="EC" id="5.3.1.1" evidence="3 9"/>
<dbReference type="InterPro" id="IPR013785">
    <property type="entry name" value="Aldolase_TIM"/>
</dbReference>
<dbReference type="GO" id="GO:0006094">
    <property type="term" value="P:gluconeogenesis"/>
    <property type="evidence" value="ECO:0007669"/>
    <property type="project" value="UniProtKB-UniRule"/>
</dbReference>
<dbReference type="EMBL" id="AP012029">
    <property type="protein sequence ID" value="BAJ63954.1"/>
    <property type="molecule type" value="Genomic_DNA"/>
</dbReference>
<dbReference type="GO" id="GO:0046166">
    <property type="term" value="P:glyceraldehyde-3-phosphate biosynthetic process"/>
    <property type="evidence" value="ECO:0007669"/>
    <property type="project" value="TreeGrafter"/>
</dbReference>
<dbReference type="Pfam" id="PF00121">
    <property type="entry name" value="TIM"/>
    <property type="match status" value="1"/>
</dbReference>
<evidence type="ECO:0000313" key="12">
    <source>
        <dbReference type="Proteomes" id="UP000008922"/>
    </source>
</evidence>
<name>E8N690_ANATU</name>
<organism evidence="11 12">
    <name type="scientific">Anaerolinea thermophila (strain DSM 14523 / JCM 11388 / NBRC 100420 / UNI-1)</name>
    <dbReference type="NCBI Taxonomy" id="926569"/>
    <lineage>
        <taxon>Bacteria</taxon>
        <taxon>Bacillati</taxon>
        <taxon>Chloroflexota</taxon>
        <taxon>Anaerolineae</taxon>
        <taxon>Anaerolineales</taxon>
        <taxon>Anaerolineaceae</taxon>
        <taxon>Anaerolinea</taxon>
    </lineage>
</organism>
<evidence type="ECO:0000256" key="8">
    <source>
        <dbReference type="ARBA" id="ARBA00023235"/>
    </source>
</evidence>
<comment type="catalytic activity">
    <reaction evidence="9 10">
        <text>D-glyceraldehyde 3-phosphate = dihydroxyacetone phosphate</text>
        <dbReference type="Rhea" id="RHEA:18585"/>
        <dbReference type="ChEBI" id="CHEBI:57642"/>
        <dbReference type="ChEBI" id="CHEBI:59776"/>
        <dbReference type="EC" id="5.3.1.1"/>
    </reaction>
</comment>
<dbReference type="eggNOG" id="COG0149">
    <property type="taxonomic scope" value="Bacteria"/>
</dbReference>
<dbReference type="GO" id="GO:0005829">
    <property type="term" value="C:cytosol"/>
    <property type="evidence" value="ECO:0007669"/>
    <property type="project" value="TreeGrafter"/>
</dbReference>
<feature type="active site" description="Proton acceptor" evidence="9">
    <location>
        <position position="166"/>
    </location>
</feature>
<evidence type="ECO:0000256" key="9">
    <source>
        <dbReference type="HAMAP-Rule" id="MF_00147"/>
    </source>
</evidence>
<dbReference type="STRING" id="926569.ANT_19280"/>
<evidence type="ECO:0000256" key="10">
    <source>
        <dbReference type="RuleBase" id="RU363013"/>
    </source>
</evidence>
<dbReference type="FunCoup" id="E8N690">
    <property type="interactions" value="379"/>
</dbReference>
<dbReference type="PANTHER" id="PTHR21139">
    <property type="entry name" value="TRIOSEPHOSPHATE ISOMERASE"/>
    <property type="match status" value="1"/>
</dbReference>
<dbReference type="FunFam" id="3.20.20.70:FF:000016">
    <property type="entry name" value="Triosephosphate isomerase"/>
    <property type="match status" value="1"/>
</dbReference>
<dbReference type="PANTHER" id="PTHR21139:SF42">
    <property type="entry name" value="TRIOSEPHOSPHATE ISOMERASE"/>
    <property type="match status" value="1"/>
</dbReference>
<proteinExistence type="inferred from homology"/>
<dbReference type="RefSeq" id="WP_013560327.1">
    <property type="nucleotide sequence ID" value="NC_014960.1"/>
</dbReference>
<comment type="pathway">
    <text evidence="1 9 10">Carbohydrate degradation; glycolysis; D-glyceraldehyde 3-phosphate from glycerone phosphate: step 1/1.</text>
</comment>
<dbReference type="UniPathway" id="UPA00109">
    <property type="reaction ID" value="UER00189"/>
</dbReference>
<evidence type="ECO:0000256" key="4">
    <source>
        <dbReference type="ARBA" id="ARBA00019397"/>
    </source>
</evidence>
<dbReference type="AlphaFoldDB" id="E8N690"/>
<dbReference type="UniPathway" id="UPA00138"/>
<dbReference type="GO" id="GO:0006096">
    <property type="term" value="P:glycolytic process"/>
    <property type="evidence" value="ECO:0007669"/>
    <property type="project" value="UniProtKB-UniRule"/>
</dbReference>
<dbReference type="CDD" id="cd00311">
    <property type="entry name" value="TIM"/>
    <property type="match status" value="1"/>
</dbReference>
<sequence length="255" mass="27478">MRKKFVAGNWKMNKTAEEARLLLNELIPALEPFSHVERAVCPPFPYLMMVRHMLEGTNIGMGAQNMHWEASGAFTGEVSPKMVAEFCQYVILGHSERRTYFGETDETVNRKVKSALSTGLTPIVCVGETLAENEAGKTAEVVWRQITEGLKDLLPEEGLKLVIAYEPVWAIGTGRAATAEVAQSVHANVVRPALAHLFGQEVAGQIRIQYGGSVTAKNAPELFAMPDIDGALVGGASLKAGEFAAIVQAAAEAKA</sequence>
<dbReference type="InterPro" id="IPR020861">
    <property type="entry name" value="Triosephosphate_isomerase_AS"/>
</dbReference>
<evidence type="ECO:0000256" key="3">
    <source>
        <dbReference type="ARBA" id="ARBA00011940"/>
    </source>
</evidence>
<evidence type="ECO:0000256" key="6">
    <source>
        <dbReference type="ARBA" id="ARBA00022490"/>
    </source>
</evidence>